<feature type="compositionally biased region" description="Low complexity" evidence="1">
    <location>
        <begin position="293"/>
        <end position="313"/>
    </location>
</feature>
<feature type="compositionally biased region" description="Polar residues" evidence="1">
    <location>
        <begin position="475"/>
        <end position="490"/>
    </location>
</feature>
<dbReference type="OMA" id="IHIAFHD"/>
<organism evidence="3 4">
    <name type="scientific">Talaromyces stipitatus (strain ATCC 10500 / CBS 375.48 / QM 6759 / NRRL 1006)</name>
    <name type="common">Penicillium stipitatum</name>
    <dbReference type="NCBI Taxonomy" id="441959"/>
    <lineage>
        <taxon>Eukaryota</taxon>
        <taxon>Fungi</taxon>
        <taxon>Dikarya</taxon>
        <taxon>Ascomycota</taxon>
        <taxon>Pezizomycotina</taxon>
        <taxon>Eurotiomycetes</taxon>
        <taxon>Eurotiomycetidae</taxon>
        <taxon>Eurotiales</taxon>
        <taxon>Trichocomaceae</taxon>
        <taxon>Talaromyces</taxon>
        <taxon>Talaromyces sect. Talaromyces</taxon>
    </lineage>
</organism>
<feature type="compositionally biased region" description="Low complexity" evidence="1">
    <location>
        <begin position="341"/>
        <end position="353"/>
    </location>
</feature>
<keyword evidence="3" id="KW-0645">Protease</keyword>
<feature type="compositionally biased region" description="Basic and acidic residues" evidence="1">
    <location>
        <begin position="423"/>
        <end position="442"/>
    </location>
</feature>
<accession>B8LT05</accession>
<feature type="compositionally biased region" description="Basic residues" evidence="1">
    <location>
        <begin position="443"/>
        <end position="457"/>
    </location>
</feature>
<dbReference type="PROSITE" id="PS50802">
    <property type="entry name" value="OTU"/>
    <property type="match status" value="1"/>
</dbReference>
<protein>
    <submittedName>
        <fullName evidence="3">Extracellular OTU-like cysteine protease, putative</fullName>
    </submittedName>
</protein>
<dbReference type="PANTHER" id="PTHR12419">
    <property type="entry name" value="OTU DOMAIN CONTAINING PROTEIN"/>
    <property type="match status" value="1"/>
</dbReference>
<feature type="region of interest" description="Disordered" evidence="1">
    <location>
        <begin position="293"/>
        <end position="322"/>
    </location>
</feature>
<feature type="region of interest" description="Disordered" evidence="1">
    <location>
        <begin position="1"/>
        <end position="50"/>
    </location>
</feature>
<dbReference type="PANTHER" id="PTHR12419:SF7">
    <property type="entry name" value="OTU DOMAIN-CONTAINING PROTEIN 3"/>
    <property type="match status" value="1"/>
</dbReference>
<dbReference type="HOGENOM" id="CLU_046150_0_0_1"/>
<dbReference type="GO" id="GO:0004843">
    <property type="term" value="F:cysteine-type deubiquitinase activity"/>
    <property type="evidence" value="ECO:0007669"/>
    <property type="project" value="TreeGrafter"/>
</dbReference>
<dbReference type="InterPro" id="IPR038765">
    <property type="entry name" value="Papain-like_cys_pep_sf"/>
</dbReference>
<proteinExistence type="predicted"/>
<dbReference type="VEuPathDB" id="FungiDB:TSTA_064670"/>
<dbReference type="RefSeq" id="XP_002340388.1">
    <property type="nucleotide sequence ID" value="XM_002340347.1"/>
</dbReference>
<keyword evidence="3" id="KW-0378">Hydrolase</keyword>
<dbReference type="PhylomeDB" id="B8LT05"/>
<keyword evidence="4" id="KW-1185">Reference proteome</keyword>
<dbReference type="InterPro" id="IPR050704">
    <property type="entry name" value="Peptidase_C85-like"/>
</dbReference>
<dbReference type="InterPro" id="IPR003323">
    <property type="entry name" value="OTU_dom"/>
</dbReference>
<evidence type="ECO:0000259" key="2">
    <source>
        <dbReference type="PROSITE" id="PS50802"/>
    </source>
</evidence>
<dbReference type="SUPFAM" id="SSF54001">
    <property type="entry name" value="Cysteine proteinases"/>
    <property type="match status" value="1"/>
</dbReference>
<dbReference type="CDD" id="cd22756">
    <property type="entry name" value="OTU_OTUD3-like"/>
    <property type="match status" value="1"/>
</dbReference>
<dbReference type="GeneID" id="8102389"/>
<gene>
    <name evidence="3" type="ORF">TSTA_064670</name>
</gene>
<evidence type="ECO:0000256" key="1">
    <source>
        <dbReference type="SAM" id="MobiDB-lite"/>
    </source>
</evidence>
<dbReference type="AlphaFoldDB" id="B8LT05"/>
<evidence type="ECO:0000313" key="3">
    <source>
        <dbReference type="EMBL" id="EED23001.1"/>
    </source>
</evidence>
<sequence length="497" mass="54912">MAESPANRSRIVPIMADEALSKPKSTTRKSAPIPRPAAPSRISTRSRTKSYGLDGVDGNLKILEERGLYVAKTPGDGNCLFYALSDQMYGTMERAFEIREALAVHMSTHEEYFGAFAVPEESERRSARVAARRTESPFPATPSPTVNDKQDAFTDMVSRCATPAVWGGGVEIQAFCQYYQRDVRVYSPDNVQNFRAWDAPNDEVREVVHLAYINGVHYSSVRNIDGPHEGLPNVKPKAVVIDIESPQAWKISHIQNGLSGQYDQDTIVSMLRRCRGDINRAFARLLDEESSSTSSFVSSATSAASSQATTASTPEQQQNANELRNETTATPMVNFKPHLMSSRSSSRHSTASKRSADDSDDEGSVLSAQRGREQKRRILPKVTVGINFGDHDQPDMVSLRWRVDSDVVAEQVTATPSSLKQSEQPKSELEQPKPTSEQDKPNAKPKKTQTKAKVKPKSRAEQGQCRKLRPRKPRSSVTSELDTALTLSDESSVKLAE</sequence>
<dbReference type="OrthoDB" id="409956at2759"/>
<dbReference type="Proteomes" id="UP000001745">
    <property type="component" value="Unassembled WGS sequence"/>
</dbReference>
<dbReference type="InParanoid" id="B8LT05"/>
<dbReference type="STRING" id="441959.B8LT05"/>
<dbReference type="GO" id="GO:0016579">
    <property type="term" value="P:protein deubiquitination"/>
    <property type="evidence" value="ECO:0007669"/>
    <property type="project" value="TreeGrafter"/>
</dbReference>
<dbReference type="EMBL" id="EQ962652">
    <property type="protein sequence ID" value="EED23001.1"/>
    <property type="molecule type" value="Genomic_DNA"/>
</dbReference>
<dbReference type="GO" id="GO:0006508">
    <property type="term" value="P:proteolysis"/>
    <property type="evidence" value="ECO:0007669"/>
    <property type="project" value="UniProtKB-KW"/>
</dbReference>
<dbReference type="Pfam" id="PF02338">
    <property type="entry name" value="OTU"/>
    <property type="match status" value="1"/>
</dbReference>
<evidence type="ECO:0000313" key="4">
    <source>
        <dbReference type="Proteomes" id="UP000001745"/>
    </source>
</evidence>
<feature type="domain" description="OTU" evidence="2">
    <location>
        <begin position="68"/>
        <end position="224"/>
    </location>
</feature>
<dbReference type="eggNOG" id="ENOG502QUTD">
    <property type="taxonomic scope" value="Eukaryota"/>
</dbReference>
<name>B8LT05_TALSN</name>
<feature type="region of interest" description="Disordered" evidence="1">
    <location>
        <begin position="412"/>
        <end position="497"/>
    </location>
</feature>
<feature type="compositionally biased region" description="Polar residues" evidence="1">
    <location>
        <begin position="412"/>
        <end position="422"/>
    </location>
</feature>
<reference evidence="4" key="1">
    <citation type="journal article" date="2015" name="Genome Announc.">
        <title>Genome sequence of the AIDS-associated pathogen Penicillium marneffei (ATCC18224) and its near taxonomic relative Talaromyces stipitatus (ATCC10500).</title>
        <authorList>
            <person name="Nierman W.C."/>
            <person name="Fedorova-Abrams N.D."/>
            <person name="Andrianopoulos A."/>
        </authorList>
    </citation>
    <scope>NUCLEOTIDE SEQUENCE [LARGE SCALE GENOMIC DNA]</scope>
    <source>
        <strain evidence="4">ATCC 10500 / CBS 375.48 / QM 6759 / NRRL 1006</strain>
    </source>
</reference>
<dbReference type="Gene3D" id="3.90.70.80">
    <property type="match status" value="1"/>
</dbReference>
<feature type="region of interest" description="Disordered" evidence="1">
    <location>
        <begin position="339"/>
        <end position="378"/>
    </location>
</feature>